<dbReference type="PANTHER" id="PTHR18966">
    <property type="entry name" value="IONOTROPIC GLUTAMATE RECEPTOR"/>
    <property type="match status" value="1"/>
</dbReference>
<dbReference type="EMBL" id="VSWD01000005">
    <property type="protein sequence ID" value="KAK3104064.1"/>
    <property type="molecule type" value="Genomic_DNA"/>
</dbReference>
<evidence type="ECO:0000256" key="8">
    <source>
        <dbReference type="ARBA" id="ARBA00023180"/>
    </source>
</evidence>
<feature type="domain" description="Ionotropic glutamate receptor C-terminal" evidence="12">
    <location>
        <begin position="246"/>
        <end position="593"/>
    </location>
</feature>
<dbReference type="FunFam" id="1.10.287.70:FF:000143">
    <property type="entry name" value="Probable glutamate receptor"/>
    <property type="match status" value="1"/>
</dbReference>
<evidence type="ECO:0000256" key="4">
    <source>
        <dbReference type="ARBA" id="ARBA00022989"/>
    </source>
</evidence>
<evidence type="ECO:0000256" key="3">
    <source>
        <dbReference type="ARBA" id="ARBA00022692"/>
    </source>
</evidence>
<feature type="transmembrane region" description="Helical" evidence="11">
    <location>
        <begin position="429"/>
        <end position="453"/>
    </location>
</feature>
<keyword evidence="6 11" id="KW-0472">Membrane</keyword>
<evidence type="ECO:0000313" key="15">
    <source>
        <dbReference type="Proteomes" id="UP001186944"/>
    </source>
</evidence>
<dbReference type="InterPro" id="IPR001320">
    <property type="entry name" value="Iontro_rcpt_C"/>
</dbReference>
<evidence type="ECO:0000256" key="2">
    <source>
        <dbReference type="ARBA" id="ARBA00022448"/>
    </source>
</evidence>
<dbReference type="SMART" id="SM00079">
    <property type="entry name" value="PBPe"/>
    <property type="match status" value="1"/>
</dbReference>
<dbReference type="InterPro" id="IPR019594">
    <property type="entry name" value="Glu/Gly-bd"/>
</dbReference>
<evidence type="ECO:0000256" key="11">
    <source>
        <dbReference type="SAM" id="Phobius"/>
    </source>
</evidence>
<organism evidence="14 15">
    <name type="scientific">Pinctada imbricata</name>
    <name type="common">Atlantic pearl-oyster</name>
    <name type="synonym">Pinctada martensii</name>
    <dbReference type="NCBI Taxonomy" id="66713"/>
    <lineage>
        <taxon>Eukaryota</taxon>
        <taxon>Metazoa</taxon>
        <taxon>Spiralia</taxon>
        <taxon>Lophotrochozoa</taxon>
        <taxon>Mollusca</taxon>
        <taxon>Bivalvia</taxon>
        <taxon>Autobranchia</taxon>
        <taxon>Pteriomorphia</taxon>
        <taxon>Pterioida</taxon>
        <taxon>Pterioidea</taxon>
        <taxon>Pteriidae</taxon>
        <taxon>Pinctada</taxon>
    </lineage>
</organism>
<evidence type="ECO:0000313" key="14">
    <source>
        <dbReference type="EMBL" id="KAK3104064.1"/>
    </source>
</evidence>
<keyword evidence="3 11" id="KW-0812">Transmembrane</keyword>
<name>A0AA88YRI5_PINIB</name>
<keyword evidence="8" id="KW-0325">Glycoprotein</keyword>
<comment type="subcellular location">
    <subcellularLocation>
        <location evidence="1">Membrane</location>
        <topology evidence="1">Multi-pass membrane protein</topology>
    </subcellularLocation>
</comment>
<keyword evidence="10" id="KW-0407">Ion channel</keyword>
<comment type="caution">
    <text evidence="14">The sequence shown here is derived from an EMBL/GenBank/DDBJ whole genome shotgun (WGS) entry which is preliminary data.</text>
</comment>
<dbReference type="SUPFAM" id="SSF53822">
    <property type="entry name" value="Periplasmic binding protein-like I"/>
    <property type="match status" value="1"/>
</dbReference>
<proteinExistence type="predicted"/>
<dbReference type="AlphaFoldDB" id="A0AA88YRI5"/>
<dbReference type="GO" id="GO:0015276">
    <property type="term" value="F:ligand-gated monoatomic ion channel activity"/>
    <property type="evidence" value="ECO:0007669"/>
    <property type="project" value="InterPro"/>
</dbReference>
<evidence type="ECO:0000256" key="5">
    <source>
        <dbReference type="ARBA" id="ARBA00023065"/>
    </source>
</evidence>
<gene>
    <name evidence="14" type="ORF">FSP39_024126</name>
</gene>
<keyword evidence="9" id="KW-1071">Ligand-gated ion channel</keyword>
<dbReference type="Proteomes" id="UP001186944">
    <property type="component" value="Unassembled WGS sequence"/>
</dbReference>
<feature type="transmembrane region" description="Helical" evidence="11">
    <location>
        <begin position="613"/>
        <end position="634"/>
    </location>
</feature>
<dbReference type="InterPro" id="IPR015683">
    <property type="entry name" value="Ionotropic_Glu_rcpt"/>
</dbReference>
<evidence type="ECO:0000256" key="10">
    <source>
        <dbReference type="ARBA" id="ARBA00023303"/>
    </source>
</evidence>
<dbReference type="GO" id="GO:0016020">
    <property type="term" value="C:membrane"/>
    <property type="evidence" value="ECO:0007669"/>
    <property type="project" value="UniProtKB-SubCell"/>
</dbReference>
<dbReference type="Gene3D" id="3.40.190.10">
    <property type="entry name" value="Periplasmic binding protein-like II"/>
    <property type="match status" value="2"/>
</dbReference>
<keyword evidence="15" id="KW-1185">Reference proteome</keyword>
<evidence type="ECO:0000256" key="7">
    <source>
        <dbReference type="ARBA" id="ARBA00023170"/>
    </source>
</evidence>
<protein>
    <submittedName>
        <fullName evidence="14">Uncharacterized protein</fullName>
    </submittedName>
</protein>
<keyword evidence="5" id="KW-0406">Ion transport</keyword>
<keyword evidence="4 11" id="KW-1133">Transmembrane helix</keyword>
<dbReference type="Pfam" id="PF00060">
    <property type="entry name" value="Lig_chan"/>
    <property type="match status" value="1"/>
</dbReference>
<dbReference type="FunFam" id="3.40.190.10:FF:000024">
    <property type="entry name" value="Glutamate receptor, ionotropic, delta 1"/>
    <property type="match status" value="1"/>
</dbReference>
<accession>A0AA88YRI5</accession>
<evidence type="ECO:0000256" key="1">
    <source>
        <dbReference type="ARBA" id="ARBA00004141"/>
    </source>
</evidence>
<dbReference type="InterPro" id="IPR028082">
    <property type="entry name" value="Peripla_BP_I"/>
</dbReference>
<feature type="domain" description="Ionotropic glutamate receptor L-glutamate and glycine-binding" evidence="13">
    <location>
        <begin position="256"/>
        <end position="317"/>
    </location>
</feature>
<keyword evidence="2" id="KW-0813">Transport</keyword>
<feature type="transmembrane region" description="Helical" evidence="11">
    <location>
        <begin position="371"/>
        <end position="390"/>
    </location>
</feature>
<evidence type="ECO:0000259" key="13">
    <source>
        <dbReference type="SMART" id="SM00918"/>
    </source>
</evidence>
<evidence type="ECO:0000256" key="6">
    <source>
        <dbReference type="ARBA" id="ARBA00023136"/>
    </source>
</evidence>
<evidence type="ECO:0000259" key="12">
    <source>
        <dbReference type="SMART" id="SM00079"/>
    </source>
</evidence>
<dbReference type="Pfam" id="PF10613">
    <property type="entry name" value="Lig_chan-Glu_bd"/>
    <property type="match status" value="1"/>
</dbReference>
<dbReference type="SMART" id="SM00918">
    <property type="entry name" value="Lig_chan-Glu_bd"/>
    <property type="match status" value="1"/>
</dbReference>
<sequence>MSGPYEAVNTEEISPIPNSLKVRMRSQTDIKRDALKILRISQLLHMKVILVCSPRDQEQNLIHIMLEAAKEFHILDDDQNKLVLLDTAFFYEPLRELNMYRHGLYSARAEILAYRYTDEYSGYWDLTSAWEATAVDAVEVIKQAKRTYLDAVPPQSEQHYSLNLSNFLMALRSSSLSNGRTGQVMFDAKGNRKNFTLHLYRHGGNMELYNKEGMWSSVGTSFNDRLRLVETNDTSQQQSRGIFEGVVKVVVVVEEPFVILDKDRSGNDRFDGFTIDLLKALAEKLQMTYEIYQSPGNMYGAEANNGRWDGIVGEVVSGNATLGMGAISITSTREKVIDFSLGVITSGTNMLISKPKPKETELFQFMKPFSLPLWMAIVGASAVLSLLYFVMDYSNEERLFTVRETLWFSIGTLLMRGTDFSPRRTSQRILTAGFTFFVLITVSTYTANLAAFLTRRSLEVPINSLEELAETSNFQVGTVRNSATMSFFKNGDKNIYRTIWERVVDSDGLVSSSKEGKERSANGNFAFIFDYLINNYAEYTDCDTKMVGIPFRLQEHGIAMRQGASFKTRLNIALLQLKEAGKLAALKTKWWDNKRQCDLEAEKDQDPNFTLNLMAGVFIVGGFGLACSVAFFLFKKFYLLTKITAVKSNQKDKISIDEKKKSPSSDIPVDV</sequence>
<dbReference type="SUPFAM" id="SSF53850">
    <property type="entry name" value="Periplasmic binding protein-like II"/>
    <property type="match status" value="1"/>
</dbReference>
<reference evidence="14" key="1">
    <citation type="submission" date="2019-08" db="EMBL/GenBank/DDBJ databases">
        <title>The improved chromosome-level genome for the pearl oyster Pinctada fucata martensii using PacBio sequencing and Hi-C.</title>
        <authorList>
            <person name="Zheng Z."/>
        </authorList>
    </citation>
    <scope>NUCLEOTIDE SEQUENCE</scope>
    <source>
        <strain evidence="14">ZZ-2019</strain>
        <tissue evidence="14">Adductor muscle</tissue>
    </source>
</reference>
<evidence type="ECO:0000256" key="9">
    <source>
        <dbReference type="ARBA" id="ARBA00023286"/>
    </source>
</evidence>
<keyword evidence="7" id="KW-0675">Receptor</keyword>